<dbReference type="PANTHER" id="PTHR24148:SF64">
    <property type="entry name" value="HETEROKARYON INCOMPATIBILITY DOMAIN-CONTAINING PROTEIN"/>
    <property type="match status" value="1"/>
</dbReference>
<dbReference type="AlphaFoldDB" id="A0A9D4U7M1"/>
<evidence type="ECO:0000259" key="3">
    <source>
        <dbReference type="Pfam" id="PF06985"/>
    </source>
</evidence>
<evidence type="ECO:0000313" key="5">
    <source>
        <dbReference type="Proteomes" id="UP000886520"/>
    </source>
</evidence>
<feature type="domain" description="Heterokaryon incompatibility" evidence="3">
    <location>
        <begin position="87"/>
        <end position="143"/>
    </location>
</feature>
<feature type="compositionally biased region" description="Low complexity" evidence="1">
    <location>
        <begin position="678"/>
        <end position="688"/>
    </location>
</feature>
<dbReference type="Pfam" id="PF06985">
    <property type="entry name" value="HET"/>
    <property type="match status" value="1"/>
</dbReference>
<feature type="region of interest" description="Disordered" evidence="1">
    <location>
        <begin position="667"/>
        <end position="769"/>
    </location>
</feature>
<feature type="compositionally biased region" description="Basic and acidic residues" evidence="1">
    <location>
        <begin position="707"/>
        <end position="726"/>
    </location>
</feature>
<evidence type="ECO:0000256" key="2">
    <source>
        <dbReference type="SAM" id="SignalP"/>
    </source>
</evidence>
<feature type="chain" id="PRO_5039461165" description="Heterokaryon incompatibility domain-containing protein" evidence="2">
    <location>
        <begin position="19"/>
        <end position="807"/>
    </location>
</feature>
<accession>A0A9D4U7M1</accession>
<feature type="compositionally biased region" description="Acidic residues" evidence="1">
    <location>
        <begin position="689"/>
        <end position="701"/>
    </location>
</feature>
<feature type="signal peptide" evidence="2">
    <location>
        <begin position="1"/>
        <end position="18"/>
    </location>
</feature>
<dbReference type="PANTHER" id="PTHR24148">
    <property type="entry name" value="ANKYRIN REPEAT DOMAIN-CONTAINING PROTEIN 39 HOMOLOG-RELATED"/>
    <property type="match status" value="1"/>
</dbReference>
<evidence type="ECO:0000313" key="4">
    <source>
        <dbReference type="EMBL" id="KAI5062625.1"/>
    </source>
</evidence>
<keyword evidence="2" id="KW-0732">Signal</keyword>
<proteinExistence type="predicted"/>
<sequence length="807" mass="92785">MPKKTFPLRLICIQATLASEGGMCFCPCTDWKFHIISHTWTKDARDWSLDISTLMLSSPHYHVHKKMSGVDTYADLFKQHKFAQKPGYTELVKFLHILAADGVEKVWFDSLCINQGDIGEKNREIENMGAYYACSERCYVWCHGIGGGFQLWAPAPSPEFYKLPRWFSRVWTLQEFVLPKKLAFVVGMDKEGLTGYFSYMAFCRSTGLTWYPREIMTDGAKAKFGPRYERSLHLLNSKKHFPCPHCGHLCGSNLNDNSGHVYYVERLSYFDLMEKSSYKSVANNRLPATFWTYLRRTMQRLPSMLEWSCRLQDQSLDIHKQHQIREVVSLQKPAENIDEVNTIPAECKFKEIQKCGDDDLTKHNNVDDDNKNWLLENPKRLQLATLAIREISLRDCSEGHDEDRLLSILALLEIEGKVQLRTGKTLEEQTLDVVKDLLDNHITPLNADESAPSKEGKNNQDILALLCLAQFKGNPTISMSWAPTFAYQRIMGDMNFQKVSAVMFHNFKTIAQISEISTSGLKLQCPFMQAEVIPFMRHRRKCDKCEICREYTRLVPNPMKHFVLEVRERQHYSRFMWVHHDDDDDDDEQEGSNEIRFTTACPPTCCMTIKAKASITKLMSMSLKVWLLLLGQDKLQGCSDPYGLFIVCVGQDTANLHKIGVLFDGPGWDPEKDDESFSDAASSPLSLSPEEDDDQDEDSVQNEELSSAERSHQKEFEAWKQEEKYMQEFVSDDDAEEEEKRTEEGAEEEALPAHPEELHSNLGPEDDEDIKDLHTWEQDLECMQRGRFTVGGFGPYVPLNLFTCFLN</sequence>
<name>A0A9D4U7M1_ADICA</name>
<dbReference type="OrthoDB" id="1938262at2759"/>
<reference evidence="4" key="1">
    <citation type="submission" date="2021-01" db="EMBL/GenBank/DDBJ databases">
        <title>Adiantum capillus-veneris genome.</title>
        <authorList>
            <person name="Fang Y."/>
            <person name="Liao Q."/>
        </authorList>
    </citation>
    <scope>NUCLEOTIDE SEQUENCE</scope>
    <source>
        <strain evidence="4">H3</strain>
        <tissue evidence="4">Leaf</tissue>
    </source>
</reference>
<evidence type="ECO:0000256" key="1">
    <source>
        <dbReference type="SAM" id="MobiDB-lite"/>
    </source>
</evidence>
<gene>
    <name evidence="4" type="ORF">GOP47_0023164</name>
</gene>
<organism evidence="4 5">
    <name type="scientific">Adiantum capillus-veneris</name>
    <name type="common">Maidenhair fern</name>
    <dbReference type="NCBI Taxonomy" id="13818"/>
    <lineage>
        <taxon>Eukaryota</taxon>
        <taxon>Viridiplantae</taxon>
        <taxon>Streptophyta</taxon>
        <taxon>Embryophyta</taxon>
        <taxon>Tracheophyta</taxon>
        <taxon>Polypodiopsida</taxon>
        <taxon>Polypodiidae</taxon>
        <taxon>Polypodiales</taxon>
        <taxon>Pteridineae</taxon>
        <taxon>Pteridaceae</taxon>
        <taxon>Vittarioideae</taxon>
        <taxon>Adiantum</taxon>
    </lineage>
</organism>
<dbReference type="InterPro" id="IPR010730">
    <property type="entry name" value="HET"/>
</dbReference>
<comment type="caution">
    <text evidence="4">The sequence shown here is derived from an EMBL/GenBank/DDBJ whole genome shotgun (WGS) entry which is preliminary data.</text>
</comment>
<dbReference type="Proteomes" id="UP000886520">
    <property type="component" value="Chromosome 22"/>
</dbReference>
<dbReference type="EMBL" id="JABFUD020000022">
    <property type="protein sequence ID" value="KAI5062625.1"/>
    <property type="molecule type" value="Genomic_DNA"/>
</dbReference>
<protein>
    <recommendedName>
        <fullName evidence="3">Heterokaryon incompatibility domain-containing protein</fullName>
    </recommendedName>
</protein>
<dbReference type="InterPro" id="IPR052895">
    <property type="entry name" value="HetReg/Transcr_Mod"/>
</dbReference>
<keyword evidence="5" id="KW-1185">Reference proteome</keyword>